<dbReference type="Proteomes" id="UP001364156">
    <property type="component" value="Chromosome"/>
</dbReference>
<dbReference type="PROSITE" id="PS50405">
    <property type="entry name" value="GST_CTER"/>
    <property type="match status" value="1"/>
</dbReference>
<dbReference type="InterPro" id="IPR036282">
    <property type="entry name" value="Glutathione-S-Trfase_C_sf"/>
</dbReference>
<feature type="domain" description="GST N-terminal" evidence="1">
    <location>
        <begin position="2"/>
        <end position="79"/>
    </location>
</feature>
<gene>
    <name evidence="3" type="ORF">RZ517_04640</name>
</gene>
<dbReference type="EMBL" id="CP146069">
    <property type="protein sequence ID" value="WWR47470.1"/>
    <property type="molecule type" value="Genomic_DNA"/>
</dbReference>
<dbReference type="SUPFAM" id="SSF47616">
    <property type="entry name" value="GST C-terminal domain-like"/>
    <property type="match status" value="1"/>
</dbReference>
<protein>
    <submittedName>
        <fullName evidence="3">Glutathione S-transferase family protein</fullName>
    </submittedName>
</protein>
<dbReference type="PANTHER" id="PTHR43968">
    <property type="match status" value="1"/>
</dbReference>
<dbReference type="SFLD" id="SFLDS00019">
    <property type="entry name" value="Glutathione_Transferase_(cytos"/>
    <property type="match status" value="1"/>
</dbReference>
<sequence>MTRLELHGYRFSVYTRIVRMVLHEKGLEYAYREVDPFAETPDPALHPFGRVPSLRHGDAVLYETAAITRYLDAAFPEPVLMPPAPLAQARMMQVISIVDSYGYWPLVRQVFSHGVFRPLEGEVADAKELEAGLEAAKPVLQALDDIASEGLVLDPRRFTLACAHLAPMLDYFTRATEGAEMMGYYPQLLTWLYVTRERACFRDTLPDLGWPKFTP</sequence>
<dbReference type="Pfam" id="PF13417">
    <property type="entry name" value="GST_N_3"/>
    <property type="match status" value="1"/>
</dbReference>
<dbReference type="CDD" id="cd00299">
    <property type="entry name" value="GST_C_family"/>
    <property type="match status" value="1"/>
</dbReference>
<dbReference type="SFLD" id="SFLDG00358">
    <property type="entry name" value="Main_(cytGST)"/>
    <property type="match status" value="1"/>
</dbReference>
<dbReference type="Gene3D" id="3.40.30.10">
    <property type="entry name" value="Glutaredoxin"/>
    <property type="match status" value="1"/>
</dbReference>
<dbReference type="PROSITE" id="PS50404">
    <property type="entry name" value="GST_NTER"/>
    <property type="match status" value="1"/>
</dbReference>
<dbReference type="InterPro" id="IPR004045">
    <property type="entry name" value="Glutathione_S-Trfase_N"/>
</dbReference>
<proteinExistence type="predicted"/>
<organism evidence="3 4">
    <name type="scientific">Roseovarius phycicola</name>
    <dbReference type="NCBI Taxonomy" id="3080976"/>
    <lineage>
        <taxon>Bacteria</taxon>
        <taxon>Pseudomonadati</taxon>
        <taxon>Pseudomonadota</taxon>
        <taxon>Alphaproteobacteria</taxon>
        <taxon>Rhodobacterales</taxon>
        <taxon>Roseobacteraceae</taxon>
        <taxon>Roseovarius</taxon>
    </lineage>
</organism>
<dbReference type="InterPro" id="IPR036249">
    <property type="entry name" value="Thioredoxin-like_sf"/>
</dbReference>
<keyword evidence="4" id="KW-1185">Reference proteome</keyword>
<evidence type="ECO:0000313" key="4">
    <source>
        <dbReference type="Proteomes" id="UP001364156"/>
    </source>
</evidence>
<reference evidence="3 4" key="1">
    <citation type="submission" date="2023-10" db="EMBL/GenBank/DDBJ databases">
        <title>Roseovarius strain S88 nov., isolated from a marine algae.</title>
        <authorList>
            <person name="Lee M.W."/>
            <person name="Lee J.K."/>
            <person name="Kim J.M."/>
            <person name="Choi D.G."/>
            <person name="Baek J.H."/>
            <person name="Bayburt H."/>
            <person name="Jung J.J."/>
            <person name="Han D.M."/>
            <person name="Jeon C.O."/>
        </authorList>
    </citation>
    <scope>NUCLEOTIDE SEQUENCE [LARGE SCALE GENOMIC DNA]</scope>
    <source>
        <strain evidence="3 4">S88</strain>
    </source>
</reference>
<feature type="domain" description="GST C-terminal" evidence="2">
    <location>
        <begin position="84"/>
        <end position="215"/>
    </location>
</feature>
<name>A0ABZ2HIA9_9RHOB</name>
<dbReference type="RefSeq" id="WP_338550293.1">
    <property type="nucleotide sequence ID" value="NZ_CP146069.1"/>
</dbReference>
<dbReference type="PANTHER" id="PTHR43968:SF6">
    <property type="entry name" value="GLUTATHIONE S-TRANSFERASE OMEGA"/>
    <property type="match status" value="1"/>
</dbReference>
<dbReference type="InterPro" id="IPR040079">
    <property type="entry name" value="Glutathione_S-Trfase"/>
</dbReference>
<evidence type="ECO:0000259" key="2">
    <source>
        <dbReference type="PROSITE" id="PS50405"/>
    </source>
</evidence>
<dbReference type="Gene3D" id="1.20.1050.10">
    <property type="match status" value="1"/>
</dbReference>
<dbReference type="InterPro" id="IPR050983">
    <property type="entry name" value="GST_Omega/HSP26"/>
</dbReference>
<evidence type="ECO:0000313" key="3">
    <source>
        <dbReference type="EMBL" id="WWR47470.1"/>
    </source>
</evidence>
<accession>A0ABZ2HIA9</accession>
<dbReference type="InterPro" id="IPR010987">
    <property type="entry name" value="Glutathione-S-Trfase_C-like"/>
</dbReference>
<evidence type="ECO:0000259" key="1">
    <source>
        <dbReference type="PROSITE" id="PS50404"/>
    </source>
</evidence>
<dbReference type="SUPFAM" id="SSF52833">
    <property type="entry name" value="Thioredoxin-like"/>
    <property type="match status" value="1"/>
</dbReference>